<proteinExistence type="predicted"/>
<keyword evidence="3" id="KW-1185">Reference proteome</keyword>
<dbReference type="InterPro" id="IPR036249">
    <property type="entry name" value="Thioredoxin-like_sf"/>
</dbReference>
<feature type="domain" description="DSBA-like thioredoxin" evidence="1">
    <location>
        <begin position="7"/>
        <end position="131"/>
    </location>
</feature>
<dbReference type="RefSeq" id="WP_272461278.1">
    <property type="nucleotide sequence ID" value="NZ_JAPFQL010000016.1"/>
</dbReference>
<sequence length="223" mass="25071">MAESAEIIVWGDFTCPWSHLAWRRTEVLIGDGVAIDWRTVEHERWHHLTPAQHADRVEALHREVRQVRDHLQPGETLPHSANGHVPFTAAATSAYAEAYASDVARVVRRRLFDAFWEDGLDLNDPRLLRPLLATDLRGAPSTCEQVWRWGHACDVTGGPLSGAAWHLVRDWRSQWRQLGRTVPTVRAGGLTIVGVEAVDWLGEQVRGRGLVPWDDQVRGQPAA</sequence>
<dbReference type="SUPFAM" id="SSF52833">
    <property type="entry name" value="Thioredoxin-like"/>
    <property type="match status" value="1"/>
</dbReference>
<dbReference type="Gene3D" id="3.40.30.10">
    <property type="entry name" value="Glutaredoxin"/>
    <property type="match status" value="1"/>
</dbReference>
<organism evidence="2 3">
    <name type="scientific">Intrasporangium calvum</name>
    <dbReference type="NCBI Taxonomy" id="53358"/>
    <lineage>
        <taxon>Bacteria</taxon>
        <taxon>Bacillati</taxon>
        <taxon>Actinomycetota</taxon>
        <taxon>Actinomycetes</taxon>
        <taxon>Micrococcales</taxon>
        <taxon>Intrasporangiaceae</taxon>
        <taxon>Intrasporangium</taxon>
    </lineage>
</organism>
<evidence type="ECO:0000259" key="1">
    <source>
        <dbReference type="Pfam" id="PF01323"/>
    </source>
</evidence>
<gene>
    <name evidence="2" type="ORF">OO014_05490</name>
</gene>
<evidence type="ECO:0000313" key="3">
    <source>
        <dbReference type="Proteomes" id="UP001150259"/>
    </source>
</evidence>
<dbReference type="InterPro" id="IPR001853">
    <property type="entry name" value="DSBA-like_thioredoxin_dom"/>
</dbReference>
<name>A0ABT5GEM0_9MICO</name>
<dbReference type="CDD" id="cd02972">
    <property type="entry name" value="DsbA_family"/>
    <property type="match status" value="1"/>
</dbReference>
<dbReference type="EMBL" id="JAPFQL010000016">
    <property type="protein sequence ID" value="MDC5696702.1"/>
    <property type="molecule type" value="Genomic_DNA"/>
</dbReference>
<protein>
    <submittedName>
        <fullName evidence="2">DsbA family protein</fullName>
    </submittedName>
</protein>
<accession>A0ABT5GEM0</accession>
<dbReference type="Proteomes" id="UP001150259">
    <property type="component" value="Unassembled WGS sequence"/>
</dbReference>
<dbReference type="Pfam" id="PF01323">
    <property type="entry name" value="DSBA"/>
    <property type="match status" value="1"/>
</dbReference>
<comment type="caution">
    <text evidence="2">The sequence shown here is derived from an EMBL/GenBank/DDBJ whole genome shotgun (WGS) entry which is preliminary data.</text>
</comment>
<reference evidence="2 3" key="1">
    <citation type="submission" date="2022-11" db="EMBL/GenBank/DDBJ databases">
        <title>Anaerobic phenanthrene biodegradation by a DNRA strain PheN6.</title>
        <authorList>
            <person name="Zhang Z."/>
        </authorList>
    </citation>
    <scope>NUCLEOTIDE SEQUENCE [LARGE SCALE GENOMIC DNA]</scope>
    <source>
        <strain evidence="2 3">PheN6</strain>
    </source>
</reference>
<evidence type="ECO:0000313" key="2">
    <source>
        <dbReference type="EMBL" id="MDC5696702.1"/>
    </source>
</evidence>